<evidence type="ECO:0000259" key="1">
    <source>
        <dbReference type="Pfam" id="PF13456"/>
    </source>
</evidence>
<dbReference type="GO" id="GO:0003676">
    <property type="term" value="F:nucleic acid binding"/>
    <property type="evidence" value="ECO:0007669"/>
    <property type="project" value="InterPro"/>
</dbReference>
<reference evidence="2 3" key="1">
    <citation type="journal article" date="2014" name="Genome Biol.">
        <title>Transcriptome and methylome profiling reveals relics of genome dominance in the mesopolyploid Brassica oleracea.</title>
        <authorList>
            <person name="Parkin I.A."/>
            <person name="Koh C."/>
            <person name="Tang H."/>
            <person name="Robinson S.J."/>
            <person name="Kagale S."/>
            <person name="Clarke W.E."/>
            <person name="Town C.D."/>
            <person name="Nixon J."/>
            <person name="Krishnakumar V."/>
            <person name="Bidwell S.L."/>
            <person name="Denoeud F."/>
            <person name="Belcram H."/>
            <person name="Links M.G."/>
            <person name="Just J."/>
            <person name="Clarke C."/>
            <person name="Bender T."/>
            <person name="Huebert T."/>
            <person name="Mason A.S."/>
            <person name="Pires J.C."/>
            <person name="Barker G."/>
            <person name="Moore J."/>
            <person name="Walley P.G."/>
            <person name="Manoli S."/>
            <person name="Batley J."/>
            <person name="Edwards D."/>
            <person name="Nelson M.N."/>
            <person name="Wang X."/>
            <person name="Paterson A.H."/>
            <person name="King G."/>
            <person name="Bancroft I."/>
            <person name="Chalhoub B."/>
            <person name="Sharpe A.G."/>
        </authorList>
    </citation>
    <scope>NUCLEOTIDE SEQUENCE</scope>
    <source>
        <strain evidence="2 3">cv. TO1000</strain>
    </source>
</reference>
<organism evidence="2 3">
    <name type="scientific">Brassica oleracea var. oleracea</name>
    <dbReference type="NCBI Taxonomy" id="109376"/>
    <lineage>
        <taxon>Eukaryota</taxon>
        <taxon>Viridiplantae</taxon>
        <taxon>Streptophyta</taxon>
        <taxon>Embryophyta</taxon>
        <taxon>Tracheophyta</taxon>
        <taxon>Spermatophyta</taxon>
        <taxon>Magnoliopsida</taxon>
        <taxon>eudicotyledons</taxon>
        <taxon>Gunneridae</taxon>
        <taxon>Pentapetalae</taxon>
        <taxon>rosids</taxon>
        <taxon>malvids</taxon>
        <taxon>Brassicales</taxon>
        <taxon>Brassicaceae</taxon>
        <taxon>Brassiceae</taxon>
        <taxon>Brassica</taxon>
    </lineage>
</organism>
<dbReference type="InterPro" id="IPR002156">
    <property type="entry name" value="RNaseH_domain"/>
</dbReference>
<dbReference type="Gramene" id="Bo7g063540.1">
    <property type="protein sequence ID" value="Bo7g063540.1"/>
    <property type="gene ID" value="Bo7g063540"/>
</dbReference>
<dbReference type="PANTHER" id="PTHR47074:SF49">
    <property type="entry name" value="POLYNUCLEOTIDYL TRANSFERASE, RIBONUCLEASE H-LIKE SUPERFAMILY PROTEIN"/>
    <property type="match status" value="1"/>
</dbReference>
<keyword evidence="3" id="KW-1185">Reference proteome</keyword>
<dbReference type="InterPro" id="IPR012337">
    <property type="entry name" value="RNaseH-like_sf"/>
</dbReference>
<dbReference type="Proteomes" id="UP000032141">
    <property type="component" value="Chromosome C7"/>
</dbReference>
<proteinExistence type="predicted"/>
<dbReference type="EnsemblPlants" id="Bo7g063540.1">
    <property type="protein sequence ID" value="Bo7g063540.1"/>
    <property type="gene ID" value="Bo7g063540"/>
</dbReference>
<dbReference type="AlphaFoldDB" id="A0A0D3D837"/>
<dbReference type="CDD" id="cd06222">
    <property type="entry name" value="RNase_H_like"/>
    <property type="match status" value="1"/>
</dbReference>
<feature type="domain" description="RNase H type-1" evidence="1">
    <location>
        <begin position="273"/>
        <end position="388"/>
    </location>
</feature>
<reference evidence="2" key="2">
    <citation type="submission" date="2015-03" db="UniProtKB">
        <authorList>
            <consortium name="EnsemblPlants"/>
        </authorList>
    </citation>
    <scope>IDENTIFICATION</scope>
</reference>
<dbReference type="InterPro" id="IPR044730">
    <property type="entry name" value="RNase_H-like_dom_plant"/>
</dbReference>
<accession>A0A0D3D837</accession>
<sequence length="401" mass="44472">MCLNLSDTKAYRITGQSLGLEGSTLFPSSRFCPKGFSLVRFLMRKFFKVSSLKSGEIGSTIGTGIAVHTIDRTSPGPTRTSAILGRRFVQQSGNLIQEKCDHLWIRRREGVVQVFPKDSMSKGVKKEHLGPFNNQRESWLSTTEPLSPVGPPTLKTSEWCVDKLILPGSDDWDATKIREVLPQYEEIIRKLIPSAMGAPDKRVWHQNALGIYSTKSGYAIAKLYNGILEDHIFNWKKCVWQVDTSPKIKHFLWKANNEALPVGSVTKQRHDAWDSLSGNCGMGWHLRDPTNSFIESSSSHRRFVSLVLVAEALAVKAALVTAVSSHVSSINMYYDSKILISLLTSHGQDVVLKSVLHDITMLAQSFTSISFIYIPHLANVQADSLGKTALHSISSSASFVV</sequence>
<protein>
    <recommendedName>
        <fullName evidence="1">RNase H type-1 domain-containing protein</fullName>
    </recommendedName>
</protein>
<dbReference type="eggNOG" id="KOG1075">
    <property type="taxonomic scope" value="Eukaryota"/>
</dbReference>
<dbReference type="PANTHER" id="PTHR47074">
    <property type="entry name" value="BNAC02G40300D PROTEIN"/>
    <property type="match status" value="1"/>
</dbReference>
<dbReference type="HOGENOM" id="CLU_687644_0_0_1"/>
<dbReference type="Gene3D" id="3.30.420.10">
    <property type="entry name" value="Ribonuclease H-like superfamily/Ribonuclease H"/>
    <property type="match status" value="1"/>
</dbReference>
<dbReference type="Pfam" id="PF13456">
    <property type="entry name" value="RVT_3"/>
    <property type="match status" value="1"/>
</dbReference>
<dbReference type="SUPFAM" id="SSF53098">
    <property type="entry name" value="Ribonuclease H-like"/>
    <property type="match status" value="1"/>
</dbReference>
<name>A0A0D3D837_BRAOL</name>
<dbReference type="GO" id="GO:0004523">
    <property type="term" value="F:RNA-DNA hybrid ribonuclease activity"/>
    <property type="evidence" value="ECO:0007669"/>
    <property type="project" value="InterPro"/>
</dbReference>
<evidence type="ECO:0000313" key="3">
    <source>
        <dbReference type="Proteomes" id="UP000032141"/>
    </source>
</evidence>
<evidence type="ECO:0000313" key="2">
    <source>
        <dbReference type="EnsemblPlants" id="Bo7g063540.1"/>
    </source>
</evidence>
<dbReference type="InterPro" id="IPR036397">
    <property type="entry name" value="RNaseH_sf"/>
</dbReference>
<dbReference type="InterPro" id="IPR052929">
    <property type="entry name" value="RNase_H-like_EbsB-rel"/>
</dbReference>
<dbReference type="OMA" id="HFLWKAN"/>